<evidence type="ECO:0000256" key="8">
    <source>
        <dbReference type="PROSITE-ProRule" id="PRU00023"/>
    </source>
</evidence>
<evidence type="ECO:0000256" key="9">
    <source>
        <dbReference type="SAM" id="MobiDB-lite"/>
    </source>
</evidence>
<dbReference type="VEuPathDB" id="VectorBase:LDEU005832"/>
<feature type="compositionally biased region" description="Basic residues" evidence="9">
    <location>
        <begin position="312"/>
        <end position="322"/>
    </location>
</feature>
<dbReference type="Proteomes" id="UP000288716">
    <property type="component" value="Unassembled WGS sequence"/>
</dbReference>
<sequence>MQPVTVPQNDKDNKSNARNNKKSDPKASKKQQAGNRRSPVTNNHKSDQNIPLPVAHKSLPDSTFNPSLNCNNTNTDSIKTAKGSREINNLNTVTNNGSTDVQVSRVENTRGKRRKLNPASKAQLKAEIDEPRVSKRVRLQYQPFQSPESMVITPTYYRSTPPSKTPDDKIVVFNRGDFLAVRNESGSFYVCRTAQNVYKTSKKFKIQWLSDDKEPSIYTPDFYDQTDFECVLTNLRMIRCDKGKYKLPGEEKQRVLNILTRALDVERGVSEIPDPRQVAMDGVDVSIVGKAEEEELTKISPKIEMKSEVVKHKTVGRPKKNKEKSTENAVSANNVKAAKPQKRSSRNSISRTSSSESSSSTRRTTRSSSTPAKSSPTVKANLKSNIKRAGIDSVVKKLRSKARTGTQAKAALEKVAVKTPKSIRKKKKLSPNRKPSLALNEIRRQKSVKPLQPKPKVTNYERDPMFEAVYADMPFISTLVESRLLIRAVSLGDYDLIERLLKDERMCSLGVTRSLVVRRDALSYAIERQDVKAMKMLMDSKSGEKLSPFPDLITIGDSTTSTTSSVFNFSSKNNVIRGRKEITNALLKDIDIDYMSQRQKTSFTVDVIKEALQFGVTKDTIQKMIAINPIKSEATHALVLNNIVTALHYGHRKLAGSLVDMAIIKGGVGFNSLHKEALMKDKEPFSAFRPSSIRRKTHLNARVTPIHCAALNPNPYYLKTLLQSHPDYNLQDNDGWQPIHYAAVCEGTGPLEYLISKGISTLQTDKDGNTPLHLACLTGATHNVELILSHEAKLCSDEHGISCIEKQSKNGLTPLHIAVERGNIEVVRILLQSGADAEKTTAATNDRLTPLMIAAQFGHIQIVKMLVEKGVDVETTDKKHRTALLHAIMNGCSTVVSYLLRLGANPDAVDNLGNTGMHYAAAYGWYYCYKLLEEAKAKINESNDGKVTPLLAAFLKGHMGLVDLIVQNGVDINSHFKDMNGVTLLMQTVMSKPGDLLLARLKFLVQSQSVDCKKVDVDGNNAVQKVQKTSLYEAARILIEHGCNPKALNKQGESAFSLAAKHGCFSLMKKFLETGCRLNLTFNEDKNTVLHLIVKHILQDGASEFLKMLCKDDTSIGVLKEMAKSYNSNGKTPLLLSLERYKCLLSEDETERKKFIDFIRYLIEILESDVQASTETEECEKETCLHIAAKHCTADVLSMLVSKTTNIDILNGTQKTPLVEAIISRNVEAAKFLIHAGANIKFRSVNDGNKTVLLIAAASHLTSFIPLVASKGVDVKEVDIDSGNTALHYLVDSPNGESILEAVKSLVANGADVNAVNKDGSTPLHLLVNARTGETDTIYDVEEFLIESGASLSIRDKIGRIPLHYAFVKTNNHTDTSFLDPIELVTLLTSNKDYTTMNTPDQFLDTPLHRAAMRGATISCMHLIQGVTNMDALDHKGNSPLGLSVMHGHESCALMLVQKGANFSLPLNPMLTMRTTEEANNSTDEKSETSNSDNSSVIQSCTILQEVIKKDWQGMLYLMLDQLVNLGRGVHSAIEAAIYAQRLKLAFKLTKRLKSSKSVANEKLLQILSEYIPNEAEKHLHTVLVNLLQSKNVDVNV</sequence>
<keyword evidence="4" id="KW-0677">Repeat</keyword>
<feature type="repeat" description="ANK" evidence="8">
    <location>
        <begin position="1213"/>
        <end position="1245"/>
    </location>
</feature>
<dbReference type="GO" id="GO:0044231">
    <property type="term" value="C:host cell presynaptic membrane"/>
    <property type="evidence" value="ECO:0007669"/>
    <property type="project" value="UniProtKB-KW"/>
</dbReference>
<feature type="region of interest" description="Disordered" evidence="9">
    <location>
        <begin position="1"/>
        <end position="70"/>
    </location>
</feature>
<keyword evidence="6 8" id="KW-0040">ANK repeat</keyword>
<feature type="compositionally biased region" description="Low complexity" evidence="9">
    <location>
        <begin position="328"/>
        <end position="338"/>
    </location>
</feature>
<dbReference type="Gene3D" id="1.25.40.20">
    <property type="entry name" value="Ankyrin repeat-containing domain"/>
    <property type="match status" value="6"/>
</dbReference>
<feature type="compositionally biased region" description="Low complexity" evidence="9">
    <location>
        <begin position="346"/>
        <end position="377"/>
    </location>
</feature>
<dbReference type="OrthoDB" id="2017365at2759"/>
<evidence type="ECO:0000256" key="6">
    <source>
        <dbReference type="ARBA" id="ARBA00023043"/>
    </source>
</evidence>
<accession>A0A443SFB0</accession>
<comment type="caution">
    <text evidence="10">The sequence shown here is derived from an EMBL/GenBank/DDBJ whole genome shotgun (WGS) entry which is preliminary data.</text>
</comment>
<keyword evidence="5" id="KW-0638">Presynaptic neurotoxin</keyword>
<dbReference type="EMBL" id="NCKV01002957">
    <property type="protein sequence ID" value="RWS26208.1"/>
    <property type="molecule type" value="Genomic_DNA"/>
</dbReference>
<gene>
    <name evidence="10" type="ORF">B4U80_11001</name>
</gene>
<feature type="compositionally biased region" description="Basic and acidic residues" evidence="9">
    <location>
        <begin position="9"/>
        <end position="27"/>
    </location>
</feature>
<evidence type="ECO:0000256" key="5">
    <source>
        <dbReference type="ARBA" id="ARBA00023028"/>
    </source>
</evidence>
<dbReference type="Pfam" id="PF12796">
    <property type="entry name" value="Ank_2"/>
    <property type="match status" value="6"/>
</dbReference>
<dbReference type="PROSITE" id="PS50297">
    <property type="entry name" value="ANK_REP_REGION"/>
    <property type="match status" value="5"/>
</dbReference>
<feature type="repeat" description="ANK" evidence="8">
    <location>
        <begin position="767"/>
        <end position="799"/>
    </location>
</feature>
<feature type="repeat" description="ANK" evidence="8">
    <location>
        <begin position="846"/>
        <end position="878"/>
    </location>
</feature>
<dbReference type="PANTHER" id="PTHR24126:SF14">
    <property type="entry name" value="ANK_REP_REGION DOMAIN-CONTAINING PROTEIN"/>
    <property type="match status" value="1"/>
</dbReference>
<organism evidence="10 11">
    <name type="scientific">Leptotrombidium deliense</name>
    <dbReference type="NCBI Taxonomy" id="299467"/>
    <lineage>
        <taxon>Eukaryota</taxon>
        <taxon>Metazoa</taxon>
        <taxon>Ecdysozoa</taxon>
        <taxon>Arthropoda</taxon>
        <taxon>Chelicerata</taxon>
        <taxon>Arachnida</taxon>
        <taxon>Acari</taxon>
        <taxon>Acariformes</taxon>
        <taxon>Trombidiformes</taxon>
        <taxon>Prostigmata</taxon>
        <taxon>Anystina</taxon>
        <taxon>Parasitengona</taxon>
        <taxon>Trombiculoidea</taxon>
        <taxon>Trombiculidae</taxon>
        <taxon>Leptotrombidium</taxon>
    </lineage>
</organism>
<evidence type="ECO:0000256" key="7">
    <source>
        <dbReference type="ARBA" id="ARBA00023298"/>
    </source>
</evidence>
<dbReference type="GO" id="GO:0006887">
    <property type="term" value="P:exocytosis"/>
    <property type="evidence" value="ECO:0007669"/>
    <property type="project" value="UniProtKB-KW"/>
</dbReference>
<keyword evidence="5" id="KW-0800">Toxin</keyword>
<keyword evidence="2" id="KW-0268">Exocytosis</keyword>
<dbReference type="GO" id="GO:0044218">
    <property type="term" value="C:other organism cell membrane"/>
    <property type="evidence" value="ECO:0007669"/>
    <property type="project" value="UniProtKB-KW"/>
</dbReference>
<keyword evidence="5" id="KW-0528">Neurotoxin</keyword>
<comment type="subcellular location">
    <subcellularLocation>
        <location evidence="1">Target cell membrane</location>
    </subcellularLocation>
</comment>
<feature type="repeat" description="ANK" evidence="8">
    <location>
        <begin position="1319"/>
        <end position="1357"/>
    </location>
</feature>
<dbReference type="SUPFAM" id="SSF48403">
    <property type="entry name" value="Ankyrin repeat"/>
    <property type="match status" value="3"/>
</dbReference>
<keyword evidence="7" id="KW-1053">Target membrane</keyword>
<feature type="repeat" description="ANK" evidence="8">
    <location>
        <begin position="1282"/>
        <end position="1318"/>
    </location>
</feature>
<name>A0A443SFB0_9ACAR</name>
<feature type="region of interest" description="Disordered" evidence="9">
    <location>
        <begin position="308"/>
        <end position="384"/>
    </location>
</feature>
<evidence type="ECO:0000256" key="2">
    <source>
        <dbReference type="ARBA" id="ARBA00022483"/>
    </source>
</evidence>
<evidence type="ECO:0000256" key="3">
    <source>
        <dbReference type="ARBA" id="ARBA00022537"/>
    </source>
</evidence>
<protein>
    <submittedName>
        <fullName evidence="10">Poly(ADP-ribose) polymerase pme-5-like protein</fullName>
    </submittedName>
</protein>
<dbReference type="SMART" id="SM00248">
    <property type="entry name" value="ANK"/>
    <property type="match status" value="21"/>
</dbReference>
<dbReference type="PROSITE" id="PS50088">
    <property type="entry name" value="ANK_REPEAT"/>
    <property type="match status" value="9"/>
</dbReference>
<evidence type="ECO:0000256" key="4">
    <source>
        <dbReference type="ARBA" id="ARBA00022737"/>
    </source>
</evidence>
<dbReference type="PANTHER" id="PTHR24126">
    <property type="entry name" value="ANKYRIN REPEAT, PH AND SEC7 DOMAIN CONTAINING PROTEIN SECG-RELATED"/>
    <property type="match status" value="1"/>
</dbReference>
<feature type="repeat" description="ANK" evidence="8">
    <location>
        <begin position="1436"/>
        <end position="1468"/>
    </location>
</feature>
<evidence type="ECO:0000313" key="10">
    <source>
        <dbReference type="EMBL" id="RWS26208.1"/>
    </source>
</evidence>
<dbReference type="PRINTS" id="PR01415">
    <property type="entry name" value="ANKYRIN"/>
</dbReference>
<dbReference type="STRING" id="299467.A0A443SFB0"/>
<feature type="compositionally biased region" description="Polar residues" evidence="9">
    <location>
        <begin position="60"/>
        <end position="70"/>
    </location>
</feature>
<feature type="repeat" description="ANK" evidence="8">
    <location>
        <begin position="945"/>
        <end position="977"/>
    </location>
</feature>
<feature type="repeat" description="ANK" evidence="8">
    <location>
        <begin position="879"/>
        <end position="911"/>
    </location>
</feature>
<feature type="compositionally biased region" description="Polar residues" evidence="9">
    <location>
        <begin position="30"/>
        <end position="43"/>
    </location>
</feature>
<keyword evidence="11" id="KW-1185">Reference proteome</keyword>
<reference evidence="10 11" key="1">
    <citation type="journal article" date="2018" name="Gigascience">
        <title>Genomes of trombidid mites reveal novel predicted allergens and laterally-transferred genes associated with secondary metabolism.</title>
        <authorList>
            <person name="Dong X."/>
            <person name="Chaisiri K."/>
            <person name="Xia D."/>
            <person name="Armstrong S.D."/>
            <person name="Fang Y."/>
            <person name="Donnelly M.J."/>
            <person name="Kadowaki T."/>
            <person name="McGarry J.W."/>
            <person name="Darby A.C."/>
            <person name="Makepeace B.L."/>
        </authorList>
    </citation>
    <scope>NUCLEOTIDE SEQUENCE [LARGE SCALE GENOMIC DNA]</scope>
    <source>
        <strain evidence="10">UoL-UT</strain>
    </source>
</reference>
<proteinExistence type="predicted"/>
<evidence type="ECO:0000313" key="11">
    <source>
        <dbReference type="Proteomes" id="UP000288716"/>
    </source>
</evidence>
<dbReference type="InterPro" id="IPR036770">
    <property type="entry name" value="Ankyrin_rpt-contain_sf"/>
</dbReference>
<evidence type="ECO:0000256" key="1">
    <source>
        <dbReference type="ARBA" id="ARBA00004175"/>
    </source>
</evidence>
<keyword evidence="7" id="KW-0472">Membrane</keyword>
<keyword evidence="3" id="KW-1052">Target cell membrane</keyword>
<dbReference type="InterPro" id="IPR002110">
    <property type="entry name" value="Ankyrin_rpt"/>
</dbReference>
<feature type="repeat" description="ANK" evidence="8">
    <location>
        <begin position="810"/>
        <end position="842"/>
    </location>
</feature>